<dbReference type="InterPro" id="IPR001110">
    <property type="entry name" value="UPF0012_CS"/>
</dbReference>
<evidence type="ECO:0000256" key="2">
    <source>
        <dbReference type="ARBA" id="ARBA00022801"/>
    </source>
</evidence>
<keyword evidence="2" id="KW-0378">Hydrolase</keyword>
<dbReference type="InterPro" id="IPR045254">
    <property type="entry name" value="Nit1/2_C-N_Hydrolase"/>
</dbReference>
<dbReference type="SUPFAM" id="SSF56317">
    <property type="entry name" value="Carbon-nitrogen hydrolase"/>
    <property type="match status" value="1"/>
</dbReference>
<dbReference type="GO" id="GO:0016811">
    <property type="term" value="F:hydrolase activity, acting on carbon-nitrogen (but not peptide) bonds, in linear amides"/>
    <property type="evidence" value="ECO:0007669"/>
    <property type="project" value="InterPro"/>
</dbReference>
<protein>
    <submittedName>
        <fullName evidence="4">Nitrilase</fullName>
    </submittedName>
</protein>
<comment type="similarity">
    <text evidence="1">Belongs to the carbon-nitrogen hydrolase superfamily. NIT1/NIT2 family.</text>
</comment>
<evidence type="ECO:0000313" key="5">
    <source>
        <dbReference type="Proteomes" id="UP000249229"/>
    </source>
</evidence>
<sequence length="275" mass="29148">MTKIALVQTTTGIDPAANAAALVAAIGEAGANGAAMVFTPEMSGLLDRDRARAATVLAKEGEDRVLVAVREAAARSGVWVHLGSLALRRADGRLANRGFVIDAIGNIRARYDKMHLFDVDLPNGESWRESAAYAGGDRPVVAASPLGPLGLSICYDMRFPDLYRALTDAGAQVLSVPASFTRPTGAAHWHVLLRARAIEAGVFVVAAAQTGVHEDGRATYGHSLVVDPWGEVLLDMGEAPGIGYADVYAERLREVRARVPALQHRRVVPAPMVIA</sequence>
<accession>A0A2W5P4U2</accession>
<dbReference type="Gene3D" id="3.60.110.10">
    <property type="entry name" value="Carbon-nitrogen hydrolase"/>
    <property type="match status" value="1"/>
</dbReference>
<evidence type="ECO:0000256" key="1">
    <source>
        <dbReference type="ARBA" id="ARBA00010613"/>
    </source>
</evidence>
<feature type="domain" description="CN hydrolase" evidence="3">
    <location>
        <begin position="2"/>
        <end position="249"/>
    </location>
</feature>
<dbReference type="PANTHER" id="PTHR23088">
    <property type="entry name" value="NITRILASE-RELATED"/>
    <property type="match status" value="1"/>
</dbReference>
<dbReference type="Proteomes" id="UP000249229">
    <property type="component" value="Unassembled WGS sequence"/>
</dbReference>
<gene>
    <name evidence="4" type="ORF">DI544_07570</name>
</gene>
<dbReference type="EMBL" id="QFQI01000004">
    <property type="protein sequence ID" value="PZQ60792.1"/>
    <property type="molecule type" value="Genomic_DNA"/>
</dbReference>
<dbReference type="InterPro" id="IPR036526">
    <property type="entry name" value="C-N_Hydrolase_sf"/>
</dbReference>
<evidence type="ECO:0000259" key="3">
    <source>
        <dbReference type="PROSITE" id="PS50263"/>
    </source>
</evidence>
<dbReference type="PANTHER" id="PTHR23088:SF27">
    <property type="entry name" value="DEAMINATED GLUTATHIONE AMIDASE"/>
    <property type="match status" value="1"/>
</dbReference>
<name>A0A2W5P4U2_9SPHN</name>
<dbReference type="CDD" id="cd07572">
    <property type="entry name" value="nit"/>
    <property type="match status" value="1"/>
</dbReference>
<reference evidence="4 5" key="1">
    <citation type="submission" date="2017-08" db="EMBL/GenBank/DDBJ databases">
        <title>Infants hospitalized years apart are colonized by the same room-sourced microbial strains.</title>
        <authorList>
            <person name="Brooks B."/>
            <person name="Olm M.R."/>
            <person name="Firek B.A."/>
            <person name="Baker R."/>
            <person name="Thomas B.C."/>
            <person name="Morowitz M.J."/>
            <person name="Banfield J.F."/>
        </authorList>
    </citation>
    <scope>NUCLEOTIDE SEQUENCE [LARGE SCALE GENOMIC DNA]</scope>
    <source>
        <strain evidence="4">S2_005_001_R1_22</strain>
    </source>
</reference>
<proteinExistence type="inferred from homology"/>
<evidence type="ECO:0000313" key="4">
    <source>
        <dbReference type="EMBL" id="PZQ60792.1"/>
    </source>
</evidence>
<dbReference type="Pfam" id="PF00795">
    <property type="entry name" value="CN_hydrolase"/>
    <property type="match status" value="1"/>
</dbReference>
<dbReference type="InterPro" id="IPR003010">
    <property type="entry name" value="C-N_Hydrolase"/>
</dbReference>
<dbReference type="AlphaFoldDB" id="A0A2W5P4U2"/>
<dbReference type="PROSITE" id="PS01227">
    <property type="entry name" value="UPF0012"/>
    <property type="match status" value="1"/>
</dbReference>
<organism evidence="4 5">
    <name type="scientific">Sphingomonas taxi</name>
    <dbReference type="NCBI Taxonomy" id="1549858"/>
    <lineage>
        <taxon>Bacteria</taxon>
        <taxon>Pseudomonadati</taxon>
        <taxon>Pseudomonadota</taxon>
        <taxon>Alphaproteobacteria</taxon>
        <taxon>Sphingomonadales</taxon>
        <taxon>Sphingomonadaceae</taxon>
        <taxon>Sphingomonas</taxon>
    </lineage>
</organism>
<dbReference type="PROSITE" id="PS50263">
    <property type="entry name" value="CN_HYDROLASE"/>
    <property type="match status" value="1"/>
</dbReference>
<comment type="caution">
    <text evidence="4">The sequence shown here is derived from an EMBL/GenBank/DDBJ whole genome shotgun (WGS) entry which is preliminary data.</text>
</comment>